<keyword evidence="3" id="KW-0808">Transferase</keyword>
<dbReference type="GO" id="GO:0051765">
    <property type="term" value="F:inositol tetrakisphosphate kinase activity"/>
    <property type="evidence" value="ECO:0007669"/>
    <property type="project" value="TreeGrafter"/>
</dbReference>
<dbReference type="InterPro" id="IPR005522">
    <property type="entry name" value="IPK"/>
</dbReference>
<dbReference type="GO" id="GO:0005524">
    <property type="term" value="F:ATP binding"/>
    <property type="evidence" value="ECO:0007669"/>
    <property type="project" value="UniProtKB-KW"/>
</dbReference>
<dbReference type="GO" id="GO:0005737">
    <property type="term" value="C:cytoplasm"/>
    <property type="evidence" value="ECO:0007669"/>
    <property type="project" value="TreeGrafter"/>
</dbReference>
<name>A0A8J2JQB8_9HEXA</name>
<evidence type="ECO:0000256" key="3">
    <source>
        <dbReference type="RuleBase" id="RU363090"/>
    </source>
</evidence>
<evidence type="ECO:0000313" key="5">
    <source>
        <dbReference type="Proteomes" id="UP000708208"/>
    </source>
</evidence>
<comment type="caution">
    <text evidence="4">The sequence shown here is derived from an EMBL/GenBank/DDBJ whole genome shotgun (WGS) entry which is preliminary data.</text>
</comment>
<keyword evidence="5" id="KW-1185">Reference proteome</keyword>
<dbReference type="GO" id="GO:0008440">
    <property type="term" value="F:inositol-1,4,5-trisphosphate 3-kinase activity"/>
    <property type="evidence" value="ECO:0007669"/>
    <property type="project" value="TreeGrafter"/>
</dbReference>
<proteinExistence type="inferred from homology"/>
<dbReference type="GO" id="GO:0032958">
    <property type="term" value="P:inositol phosphate biosynthetic process"/>
    <property type="evidence" value="ECO:0007669"/>
    <property type="project" value="InterPro"/>
</dbReference>
<protein>
    <recommendedName>
        <fullName evidence="3">Kinase</fullName>
        <ecNumber evidence="3">2.7.-.-</ecNumber>
    </recommendedName>
</protein>
<dbReference type="Pfam" id="PF03770">
    <property type="entry name" value="IPK"/>
    <property type="match status" value="1"/>
</dbReference>
<dbReference type="AlphaFoldDB" id="A0A8J2JQB8"/>
<dbReference type="EC" id="2.7.-.-" evidence="3"/>
<keyword evidence="2" id="KW-0067">ATP-binding</keyword>
<gene>
    <name evidence="4" type="ORF">AFUS01_LOCUS8554</name>
</gene>
<dbReference type="Proteomes" id="UP000708208">
    <property type="component" value="Unassembled WGS sequence"/>
</dbReference>
<evidence type="ECO:0000313" key="4">
    <source>
        <dbReference type="EMBL" id="CAG7719219.1"/>
    </source>
</evidence>
<sequence length="359" mass="40437">MACPIARLESDQHMRKCCKDHSGENSVCENNNKDGISSVCRSATQNACYSSSPISNCLYDLTLIPEADTAALDHQIAGHARTGVLKHRLGYVLKSVQKPPLGQREMEFYGRVYNSHDSESGIHSLLREWIPKFHGVTCIESKKEGGSVERKEYLVLDDIAQGFKKPCIVDVKIGVKTWDPLAPEAKIKHEKKKYVGTKEPLGISVTGMQFYDLMEQRSIKLDKEFGKHLNVDKIYQAFAEFFNRKAGVHQTIAAKLVEKLLPLNKLFDAQRCYSFFSSSLLIVYDADRISKMSNGDVNGTHYQPPPNDDWLRVKMIDFAHVFPSDGKLDDNYIFGLDNLIRIFSVIAGNDFSKMSTVTC</sequence>
<dbReference type="GO" id="GO:0005634">
    <property type="term" value="C:nucleus"/>
    <property type="evidence" value="ECO:0007669"/>
    <property type="project" value="TreeGrafter"/>
</dbReference>
<dbReference type="PANTHER" id="PTHR12400">
    <property type="entry name" value="INOSITOL POLYPHOSPHATE KINASE"/>
    <property type="match status" value="1"/>
</dbReference>
<dbReference type="OrthoDB" id="5958943at2759"/>
<comment type="similarity">
    <text evidence="3">Belongs to the inositol phosphokinase (IPK) family.</text>
</comment>
<dbReference type="PANTHER" id="PTHR12400:SF51">
    <property type="entry name" value="INOSITOL POLYPHOSPHATE MULTIKINASE"/>
    <property type="match status" value="1"/>
</dbReference>
<accession>A0A8J2JQB8</accession>
<dbReference type="EMBL" id="CAJVCH010059614">
    <property type="protein sequence ID" value="CAG7719219.1"/>
    <property type="molecule type" value="Genomic_DNA"/>
</dbReference>
<reference evidence="4" key="1">
    <citation type="submission" date="2021-06" db="EMBL/GenBank/DDBJ databases">
        <authorList>
            <person name="Hodson N. C."/>
            <person name="Mongue J. A."/>
            <person name="Jaron S. K."/>
        </authorList>
    </citation>
    <scope>NUCLEOTIDE SEQUENCE</scope>
</reference>
<keyword evidence="1" id="KW-0547">Nucleotide-binding</keyword>
<evidence type="ECO:0000256" key="2">
    <source>
        <dbReference type="ARBA" id="ARBA00022840"/>
    </source>
</evidence>
<organism evidence="4 5">
    <name type="scientific">Allacma fusca</name>
    <dbReference type="NCBI Taxonomy" id="39272"/>
    <lineage>
        <taxon>Eukaryota</taxon>
        <taxon>Metazoa</taxon>
        <taxon>Ecdysozoa</taxon>
        <taxon>Arthropoda</taxon>
        <taxon>Hexapoda</taxon>
        <taxon>Collembola</taxon>
        <taxon>Symphypleona</taxon>
        <taxon>Sminthuridae</taxon>
        <taxon>Allacma</taxon>
    </lineage>
</organism>
<evidence type="ECO:0000256" key="1">
    <source>
        <dbReference type="ARBA" id="ARBA00022741"/>
    </source>
</evidence>
<keyword evidence="3" id="KW-0418">Kinase</keyword>